<protein>
    <recommendedName>
        <fullName evidence="3">ABC transporter substrate-binding protein</fullName>
    </recommendedName>
</protein>
<evidence type="ECO:0008006" key="3">
    <source>
        <dbReference type="Google" id="ProtNLM"/>
    </source>
</evidence>
<dbReference type="PANTHER" id="PTHR43649">
    <property type="entry name" value="ARABINOSE-BINDING PROTEIN-RELATED"/>
    <property type="match status" value="1"/>
</dbReference>
<dbReference type="Gene3D" id="3.40.190.10">
    <property type="entry name" value="Periplasmic binding protein-like II"/>
    <property type="match status" value="2"/>
</dbReference>
<dbReference type="InterPro" id="IPR050490">
    <property type="entry name" value="Bact_solute-bd_prot1"/>
</dbReference>
<dbReference type="InterPro" id="IPR006059">
    <property type="entry name" value="SBP"/>
</dbReference>
<dbReference type="Pfam" id="PF01547">
    <property type="entry name" value="SBP_bac_1"/>
    <property type="match status" value="1"/>
</dbReference>
<accession>A0A1L8QMZ9</accession>
<dbReference type="SUPFAM" id="SSF53850">
    <property type="entry name" value="Periplasmic binding protein-like II"/>
    <property type="match status" value="1"/>
</dbReference>
<keyword evidence="2" id="KW-1185">Reference proteome</keyword>
<dbReference type="Proteomes" id="UP000182149">
    <property type="component" value="Unassembled WGS sequence"/>
</dbReference>
<proteinExistence type="predicted"/>
<dbReference type="PANTHER" id="PTHR43649:SF11">
    <property type="entry name" value="ABC TRANSPORTER SUBSTRATE-BINDING PROTEIN YESO-RELATED"/>
    <property type="match status" value="1"/>
</dbReference>
<evidence type="ECO:0000313" key="1">
    <source>
        <dbReference type="EMBL" id="OJG08888.1"/>
    </source>
</evidence>
<evidence type="ECO:0000313" key="2">
    <source>
        <dbReference type="Proteomes" id="UP000182149"/>
    </source>
</evidence>
<dbReference type="EMBL" id="JXKD01000026">
    <property type="protein sequence ID" value="OJG08888.1"/>
    <property type="molecule type" value="Genomic_DNA"/>
</dbReference>
<dbReference type="STRING" id="328396.RU93_GL001332"/>
<reference evidence="1 2" key="1">
    <citation type="submission" date="2014-12" db="EMBL/GenBank/DDBJ databases">
        <title>Draft genome sequences of 29 type strains of Enterococci.</title>
        <authorList>
            <person name="Zhong Z."/>
            <person name="Sun Z."/>
            <person name="Liu W."/>
            <person name="Zhang W."/>
            <person name="Zhang H."/>
        </authorList>
    </citation>
    <scope>NUCLEOTIDE SEQUENCE [LARGE SCALE GENOMIC DNA]</scope>
    <source>
        <strain evidence="1 2">DSM 17690</strain>
    </source>
</reference>
<sequence>MSNESSPTSTELTKEDVTIKFSWWGADNRHEAMKEVVRLYQEANPNVTVEIEYGAWDGWQTKVLTQLSGKTEPDVMQVNYNWLFSYGRGKNVFYNLDEVKDFINLSNWDENYLNAMQVDGEQAAVPHGMTGRVNLMNEKLFSENSLELPVTYDELIEAGKVISKDNTATGAENKYAFTNMGEVSKDLFIAQMLFNKTGKVMQTDGTVNYTVEEVEEVLTQYKAFEEAGAMPTFAQDPSIENESNPEWVNGRTGGIYEWANSLGKWVGSYQSGQSSEDLVVGEYFQESADVKPNVYVKPNFGYAVSRNSKNPEVAADFINFMFTNEDAVKAAGDTLGVSSNTVTYEFQDKNDLIEGSVKQGYEVLDQYEQTVMDPYFEDENVRNERYTAIEAFRSGKSTAAEAAKQYVEKQQSALDKYYNE</sequence>
<gene>
    <name evidence="1" type="ORF">RU93_GL001332</name>
</gene>
<name>A0A1L8QMZ9_9ENTE</name>
<dbReference type="AlphaFoldDB" id="A0A1L8QMZ9"/>
<comment type="caution">
    <text evidence="1">The sequence shown here is derived from an EMBL/GenBank/DDBJ whole genome shotgun (WGS) entry which is preliminary data.</text>
</comment>
<organism evidence="1 2">
    <name type="scientific">Enterococcus aquimarinus</name>
    <dbReference type="NCBI Taxonomy" id="328396"/>
    <lineage>
        <taxon>Bacteria</taxon>
        <taxon>Bacillati</taxon>
        <taxon>Bacillota</taxon>
        <taxon>Bacilli</taxon>
        <taxon>Lactobacillales</taxon>
        <taxon>Enterococcaceae</taxon>
        <taxon>Enterococcus</taxon>
    </lineage>
</organism>